<accession>A0AAN9USF8</accession>
<dbReference type="AlphaFoldDB" id="A0AAN9USF8"/>
<reference evidence="1 2" key="1">
    <citation type="submission" date="2024-02" db="EMBL/GenBank/DDBJ databases">
        <title>De novo assembly and annotation of 12 fungi associated with fruit tree decline syndrome in Ontario, Canada.</title>
        <authorList>
            <person name="Sulman M."/>
            <person name="Ellouze W."/>
            <person name="Ilyukhin E."/>
        </authorList>
    </citation>
    <scope>NUCLEOTIDE SEQUENCE [LARGE SCALE GENOMIC DNA]</scope>
    <source>
        <strain evidence="1 2">M11/M66-122</strain>
    </source>
</reference>
<proteinExistence type="predicted"/>
<evidence type="ECO:0000313" key="2">
    <source>
        <dbReference type="Proteomes" id="UP001320420"/>
    </source>
</evidence>
<dbReference type="Proteomes" id="UP001320420">
    <property type="component" value="Unassembled WGS sequence"/>
</dbReference>
<evidence type="ECO:0000313" key="1">
    <source>
        <dbReference type="EMBL" id="KAK7754554.1"/>
    </source>
</evidence>
<dbReference type="EMBL" id="JAKJXP020000020">
    <property type="protein sequence ID" value="KAK7754554.1"/>
    <property type="molecule type" value="Genomic_DNA"/>
</dbReference>
<organism evidence="1 2">
    <name type="scientific">Diatrype stigma</name>
    <dbReference type="NCBI Taxonomy" id="117547"/>
    <lineage>
        <taxon>Eukaryota</taxon>
        <taxon>Fungi</taxon>
        <taxon>Dikarya</taxon>
        <taxon>Ascomycota</taxon>
        <taxon>Pezizomycotina</taxon>
        <taxon>Sordariomycetes</taxon>
        <taxon>Xylariomycetidae</taxon>
        <taxon>Xylariales</taxon>
        <taxon>Diatrypaceae</taxon>
        <taxon>Diatrype</taxon>
    </lineage>
</organism>
<protein>
    <submittedName>
        <fullName evidence="1">Uncharacterized protein</fullName>
    </submittedName>
</protein>
<sequence>MTTQVSDVFQKCQAHRAAPQHCVVGGYVAVAVQVRRKPVRVDLINPMAPPSNVFHDAGRAECTTAWPDPPIALCPVRYVVVPGRSLESWERTGGRGRGSGF</sequence>
<keyword evidence="2" id="KW-1185">Reference proteome</keyword>
<gene>
    <name evidence="1" type="ORF">SLS62_003575</name>
</gene>
<name>A0AAN9USF8_9PEZI</name>
<comment type="caution">
    <text evidence="1">The sequence shown here is derived from an EMBL/GenBank/DDBJ whole genome shotgun (WGS) entry which is preliminary data.</text>
</comment>